<feature type="domain" description="TfoX N-terminal" evidence="2">
    <location>
        <begin position="13"/>
        <end position="102"/>
    </location>
</feature>
<evidence type="ECO:0000313" key="3">
    <source>
        <dbReference type="EMBL" id="RRA98711.1"/>
    </source>
</evidence>
<dbReference type="AlphaFoldDB" id="A0A3P1BCR8"/>
<dbReference type="Pfam" id="PF04993">
    <property type="entry name" value="TfoX_N"/>
    <property type="match status" value="1"/>
</dbReference>
<proteinExistence type="predicted"/>
<protein>
    <submittedName>
        <fullName evidence="3">TfoX family protein</fullName>
    </submittedName>
</protein>
<sequence length="132" mass="15272">MAYNEKLANRIRERFAELPNVEEKEMMGGLVIMYNDKMCVGIIKDELMCRIDPALHETLVEKTGARTMDFTNRPMIGYVLVDDTGLKNQADFDYWINLSLDFNKHAKASKKKNNRYTPGDLTGQTKPPKRRK</sequence>
<evidence type="ECO:0000256" key="1">
    <source>
        <dbReference type="SAM" id="MobiDB-lite"/>
    </source>
</evidence>
<dbReference type="OrthoDB" id="214902at2"/>
<name>A0A3P1BCR8_9BACT</name>
<evidence type="ECO:0000259" key="2">
    <source>
        <dbReference type="Pfam" id="PF04993"/>
    </source>
</evidence>
<reference evidence="3 4" key="1">
    <citation type="submission" date="2018-11" db="EMBL/GenBank/DDBJ databases">
        <authorList>
            <person name="Zhou Z."/>
            <person name="Wang G."/>
        </authorList>
    </citation>
    <scope>NUCLEOTIDE SEQUENCE [LARGE SCALE GENOMIC DNA]</scope>
    <source>
        <strain evidence="3 4">KCTC52004</strain>
    </source>
</reference>
<dbReference type="SUPFAM" id="SSF159894">
    <property type="entry name" value="YgaC/TfoX-N like"/>
    <property type="match status" value="1"/>
</dbReference>
<comment type="caution">
    <text evidence="3">The sequence shown here is derived from an EMBL/GenBank/DDBJ whole genome shotgun (WGS) entry which is preliminary data.</text>
</comment>
<feature type="region of interest" description="Disordered" evidence="1">
    <location>
        <begin position="108"/>
        <end position="132"/>
    </location>
</feature>
<evidence type="ECO:0000313" key="4">
    <source>
        <dbReference type="Proteomes" id="UP000271925"/>
    </source>
</evidence>
<dbReference type="RefSeq" id="WP_124878548.1">
    <property type="nucleotide sequence ID" value="NZ_RQJO01000015.1"/>
</dbReference>
<dbReference type="Gene3D" id="3.30.1460.30">
    <property type="entry name" value="YgaC/TfoX-N like chaperone"/>
    <property type="match status" value="1"/>
</dbReference>
<dbReference type="Proteomes" id="UP000271925">
    <property type="component" value="Unassembled WGS sequence"/>
</dbReference>
<organism evidence="3 4">
    <name type="scientific">Larkinella rosea</name>
    <dbReference type="NCBI Taxonomy" id="2025312"/>
    <lineage>
        <taxon>Bacteria</taxon>
        <taxon>Pseudomonadati</taxon>
        <taxon>Bacteroidota</taxon>
        <taxon>Cytophagia</taxon>
        <taxon>Cytophagales</taxon>
        <taxon>Spirosomataceae</taxon>
        <taxon>Larkinella</taxon>
    </lineage>
</organism>
<accession>A0A3P1BCR8</accession>
<keyword evidence="4" id="KW-1185">Reference proteome</keyword>
<dbReference type="InterPro" id="IPR007076">
    <property type="entry name" value="TfoX_N"/>
</dbReference>
<dbReference type="EMBL" id="RQJO01000015">
    <property type="protein sequence ID" value="RRA98711.1"/>
    <property type="molecule type" value="Genomic_DNA"/>
</dbReference>
<gene>
    <name evidence="3" type="ORF">EHT25_27325</name>
</gene>